<protein>
    <submittedName>
        <fullName evidence="9">Phosphonate ABC transporter, ATPase subunit</fullName>
    </submittedName>
</protein>
<dbReference type="InterPro" id="IPR050086">
    <property type="entry name" value="MetN_ABC_transporter-like"/>
</dbReference>
<dbReference type="GO" id="GO:0005524">
    <property type="term" value="F:ATP binding"/>
    <property type="evidence" value="ECO:0007669"/>
    <property type="project" value="UniProtKB-KW"/>
</dbReference>
<dbReference type="KEGG" id="amt:Amet_0516"/>
<dbReference type="GO" id="GO:0016020">
    <property type="term" value="C:membrane"/>
    <property type="evidence" value="ECO:0007669"/>
    <property type="project" value="InterPro"/>
</dbReference>
<dbReference type="SMART" id="SM00382">
    <property type="entry name" value="AAA"/>
    <property type="match status" value="1"/>
</dbReference>
<keyword evidence="3" id="KW-0547">Nucleotide-binding</keyword>
<sequence length="248" mass="27915">MIKLENVSVLYNKKNLAVDDISLDVERGQFVGVIGLSGSGKSSLLKTVNLLVRPSKGNVYIQGTDIGLLRNDKLRDIRREIGFVFQDFNLVERSSVLENVLVGRLGYKSSLKSFFGLFDDTDYEIAVDALEQIGLKDKMFARTDQLSGGQKQRVAIAKTLCQKPKIILADEPVSSLDLSSAQVVMDYFKQINEKSQITIMINLHDVNLAKKYCSRIVALKDGKIFFDKEVGEIDDRELQELYEKNQQV</sequence>
<evidence type="ECO:0000256" key="5">
    <source>
        <dbReference type="ARBA" id="ARBA00022885"/>
    </source>
</evidence>
<dbReference type="STRING" id="293826.Amet_0516"/>
<dbReference type="GO" id="GO:0016887">
    <property type="term" value="F:ATP hydrolysis activity"/>
    <property type="evidence" value="ECO:0007669"/>
    <property type="project" value="InterPro"/>
</dbReference>
<dbReference type="InterPro" id="IPR003593">
    <property type="entry name" value="AAA+_ATPase"/>
</dbReference>
<organism evidence="9 10">
    <name type="scientific">Alkaliphilus metalliredigens (strain QYMF)</name>
    <dbReference type="NCBI Taxonomy" id="293826"/>
    <lineage>
        <taxon>Bacteria</taxon>
        <taxon>Bacillati</taxon>
        <taxon>Bacillota</taxon>
        <taxon>Clostridia</taxon>
        <taxon>Peptostreptococcales</taxon>
        <taxon>Natronincolaceae</taxon>
        <taxon>Alkaliphilus</taxon>
    </lineage>
</organism>
<dbReference type="AlphaFoldDB" id="A6TKM5"/>
<evidence type="ECO:0000256" key="6">
    <source>
        <dbReference type="ARBA" id="ARBA00022967"/>
    </source>
</evidence>
<dbReference type="SUPFAM" id="SSF52540">
    <property type="entry name" value="P-loop containing nucleoside triphosphate hydrolases"/>
    <property type="match status" value="1"/>
</dbReference>
<dbReference type="CDD" id="cd03256">
    <property type="entry name" value="ABC_PhnC_transporter"/>
    <property type="match status" value="1"/>
</dbReference>
<dbReference type="eggNOG" id="COG3638">
    <property type="taxonomic scope" value="Bacteria"/>
</dbReference>
<feature type="domain" description="ABC transporter" evidence="8">
    <location>
        <begin position="2"/>
        <end position="246"/>
    </location>
</feature>
<evidence type="ECO:0000256" key="2">
    <source>
        <dbReference type="ARBA" id="ARBA00022475"/>
    </source>
</evidence>
<keyword evidence="6" id="KW-1278">Translocase</keyword>
<dbReference type="EMBL" id="CP000724">
    <property type="protein sequence ID" value="ABR46743.1"/>
    <property type="molecule type" value="Genomic_DNA"/>
</dbReference>
<reference evidence="10" key="1">
    <citation type="journal article" date="2016" name="Genome Announc.">
        <title>Complete genome sequence of Alkaliphilus metalliredigens strain QYMF, an alkaliphilic and metal-reducing bacterium isolated from borax-contaminated leachate ponds.</title>
        <authorList>
            <person name="Hwang C."/>
            <person name="Copeland A."/>
            <person name="Lucas S."/>
            <person name="Lapidus A."/>
            <person name="Barry K."/>
            <person name="Detter J.C."/>
            <person name="Glavina Del Rio T."/>
            <person name="Hammon N."/>
            <person name="Israni S."/>
            <person name="Dalin E."/>
            <person name="Tice H."/>
            <person name="Pitluck S."/>
            <person name="Chertkov O."/>
            <person name="Brettin T."/>
            <person name="Bruce D."/>
            <person name="Han C."/>
            <person name="Schmutz J."/>
            <person name="Larimer F."/>
            <person name="Land M.L."/>
            <person name="Hauser L."/>
            <person name="Kyrpides N."/>
            <person name="Mikhailova N."/>
            <person name="Ye Q."/>
            <person name="Zhou J."/>
            <person name="Richardson P."/>
            <person name="Fields M.W."/>
        </authorList>
    </citation>
    <scope>NUCLEOTIDE SEQUENCE [LARGE SCALE GENOMIC DNA]</scope>
    <source>
        <strain evidence="10">QYMF</strain>
    </source>
</reference>
<evidence type="ECO:0000256" key="4">
    <source>
        <dbReference type="ARBA" id="ARBA00022840"/>
    </source>
</evidence>
<dbReference type="InterPro" id="IPR003439">
    <property type="entry name" value="ABC_transporter-like_ATP-bd"/>
</dbReference>
<dbReference type="HOGENOM" id="CLU_000604_1_22_9"/>
<accession>A6TKM5</accession>
<dbReference type="GO" id="GO:0015416">
    <property type="term" value="F:ABC-type phosphonate transporter activity"/>
    <property type="evidence" value="ECO:0007669"/>
    <property type="project" value="InterPro"/>
</dbReference>
<evidence type="ECO:0000256" key="3">
    <source>
        <dbReference type="ARBA" id="ARBA00022741"/>
    </source>
</evidence>
<evidence type="ECO:0000313" key="9">
    <source>
        <dbReference type="EMBL" id="ABR46743.1"/>
    </source>
</evidence>
<name>A6TKM5_ALKMQ</name>
<keyword evidence="1" id="KW-0813">Transport</keyword>
<dbReference type="Gene3D" id="3.40.50.300">
    <property type="entry name" value="P-loop containing nucleotide triphosphate hydrolases"/>
    <property type="match status" value="1"/>
</dbReference>
<evidence type="ECO:0000256" key="1">
    <source>
        <dbReference type="ARBA" id="ARBA00022448"/>
    </source>
</evidence>
<dbReference type="OrthoDB" id="9802264at2"/>
<dbReference type="PANTHER" id="PTHR43166">
    <property type="entry name" value="AMINO ACID IMPORT ATP-BINDING PROTEIN"/>
    <property type="match status" value="1"/>
</dbReference>
<evidence type="ECO:0000313" key="10">
    <source>
        <dbReference type="Proteomes" id="UP000001572"/>
    </source>
</evidence>
<dbReference type="RefSeq" id="WP_011971651.1">
    <property type="nucleotide sequence ID" value="NC_009633.1"/>
</dbReference>
<keyword evidence="2" id="KW-1003">Cell membrane</keyword>
<dbReference type="InterPro" id="IPR017871">
    <property type="entry name" value="ABC_transporter-like_CS"/>
</dbReference>
<keyword evidence="7" id="KW-0472">Membrane</keyword>
<dbReference type="NCBIfam" id="TIGR02315">
    <property type="entry name" value="ABC_phnC"/>
    <property type="match status" value="1"/>
</dbReference>
<proteinExistence type="predicted"/>
<dbReference type="PANTHER" id="PTHR43166:SF6">
    <property type="entry name" value="PHOSPHONATES IMPORT ATP-BINDING PROTEIN PHNC"/>
    <property type="match status" value="1"/>
</dbReference>
<keyword evidence="5" id="KW-0918">Phosphonate transport</keyword>
<evidence type="ECO:0000256" key="7">
    <source>
        <dbReference type="ARBA" id="ARBA00023136"/>
    </source>
</evidence>
<dbReference type="Pfam" id="PF00005">
    <property type="entry name" value="ABC_tran"/>
    <property type="match status" value="1"/>
</dbReference>
<gene>
    <name evidence="9" type="ordered locus">Amet_0516</name>
</gene>
<dbReference type="PROSITE" id="PS50893">
    <property type="entry name" value="ABC_TRANSPORTER_2"/>
    <property type="match status" value="1"/>
</dbReference>
<dbReference type="InterPro" id="IPR012693">
    <property type="entry name" value="ABC_transpr_PhnC"/>
</dbReference>
<keyword evidence="4" id="KW-0067">ATP-binding</keyword>
<dbReference type="Proteomes" id="UP000001572">
    <property type="component" value="Chromosome"/>
</dbReference>
<evidence type="ECO:0000259" key="8">
    <source>
        <dbReference type="PROSITE" id="PS50893"/>
    </source>
</evidence>
<dbReference type="PROSITE" id="PS00211">
    <property type="entry name" value="ABC_TRANSPORTER_1"/>
    <property type="match status" value="1"/>
</dbReference>
<keyword evidence="10" id="KW-1185">Reference proteome</keyword>
<dbReference type="InterPro" id="IPR027417">
    <property type="entry name" value="P-loop_NTPase"/>
</dbReference>